<evidence type="ECO:0000256" key="2">
    <source>
        <dbReference type="ARBA" id="ARBA00023015"/>
    </source>
</evidence>
<sequence>MAGFDERILNGMGVLSAIVDTGSFAAAGDILDMSQSGVSRCIARLEGRLGVRLLDRTTRSVTLTDEGRRLYEQVMPLLAALEEAATSATQGVTAVRGRLRVNVDPFFSRLLLAPRLGSFIDQYPELQVELVTKDQLGDMIADGFDVAVRFGEPRPSSLVARKLLDTRNLTVAAPSYLKRKGRPLQPAELASDAHQCIRFRDPETGRPFDWEFHRGRKKITVDVAGRLTVNDVATMHSVCVAGDAIAQVMELGVEQMLADGRLVELFPDWPDDRFPLYALYPSRHHVPAKVRAFLDFIVSLSAAPTRSPAKRTRPDRSRLPDR</sequence>
<dbReference type="Proteomes" id="UP000218022">
    <property type="component" value="Unassembled WGS sequence"/>
</dbReference>
<dbReference type="InterPro" id="IPR058163">
    <property type="entry name" value="LysR-type_TF_proteobact-type"/>
</dbReference>
<dbReference type="InterPro" id="IPR036388">
    <property type="entry name" value="WH-like_DNA-bd_sf"/>
</dbReference>
<dbReference type="Gene3D" id="3.40.190.290">
    <property type="match status" value="1"/>
</dbReference>
<dbReference type="GO" id="GO:0003700">
    <property type="term" value="F:DNA-binding transcription factor activity"/>
    <property type="evidence" value="ECO:0007669"/>
    <property type="project" value="InterPro"/>
</dbReference>
<dbReference type="PROSITE" id="PS50931">
    <property type="entry name" value="HTH_LYSR"/>
    <property type="match status" value="1"/>
</dbReference>
<reference evidence="6 7" key="1">
    <citation type="submission" date="2017-01" db="EMBL/GenBank/DDBJ databases">
        <title>Whole-Genome Shotgun Sequencing of Two beta-Proteobacterial Species in Search of the Bulgecin Biosynthetic Cluster.</title>
        <authorList>
            <person name="Horsman M.E."/>
            <person name="Marous D.R."/>
            <person name="Li R."/>
            <person name="Oliver R.A."/>
            <person name="Byun B."/>
            <person name="Emrich S.J."/>
            <person name="Boggess B."/>
            <person name="Townsend C.A."/>
            <person name="Mobashery S."/>
        </authorList>
    </citation>
    <scope>NUCLEOTIDE SEQUENCE [LARGE SCALE GENOMIC DNA]</scope>
    <source>
        <strain evidence="6 7">ATCC 31363</strain>
    </source>
</reference>
<dbReference type="SUPFAM" id="SSF53850">
    <property type="entry name" value="Periplasmic binding protein-like II"/>
    <property type="match status" value="1"/>
</dbReference>
<dbReference type="RefSeq" id="WP_096725975.1">
    <property type="nucleotide sequence ID" value="NZ_MTZV01000006.1"/>
</dbReference>
<evidence type="ECO:0000313" key="7">
    <source>
        <dbReference type="Proteomes" id="UP000218022"/>
    </source>
</evidence>
<dbReference type="SUPFAM" id="SSF46785">
    <property type="entry name" value="Winged helix' DNA-binding domain"/>
    <property type="match status" value="1"/>
</dbReference>
<evidence type="ECO:0000256" key="1">
    <source>
        <dbReference type="ARBA" id="ARBA00009437"/>
    </source>
</evidence>
<dbReference type="EMBL" id="MTZV01000006">
    <property type="protein sequence ID" value="PCE24117.1"/>
    <property type="molecule type" value="Genomic_DNA"/>
</dbReference>
<proteinExistence type="inferred from homology"/>
<dbReference type="PANTHER" id="PTHR30537">
    <property type="entry name" value="HTH-TYPE TRANSCRIPTIONAL REGULATOR"/>
    <property type="match status" value="1"/>
</dbReference>
<keyword evidence="2" id="KW-0805">Transcription regulation</keyword>
<gene>
    <name evidence="6" type="ORF">BWP39_31010</name>
</gene>
<evidence type="ECO:0000256" key="4">
    <source>
        <dbReference type="ARBA" id="ARBA00023163"/>
    </source>
</evidence>
<dbReference type="PRINTS" id="PR00039">
    <property type="entry name" value="HTHLYSR"/>
</dbReference>
<dbReference type="Pfam" id="PF03466">
    <property type="entry name" value="LysR_substrate"/>
    <property type="match status" value="1"/>
</dbReference>
<accession>A0A2A4ETU4</accession>
<organism evidence="6 7">
    <name type="scientific">Paraburkholderia acidicola</name>
    <dbReference type="NCBI Taxonomy" id="1912599"/>
    <lineage>
        <taxon>Bacteria</taxon>
        <taxon>Pseudomonadati</taxon>
        <taxon>Pseudomonadota</taxon>
        <taxon>Betaproteobacteria</taxon>
        <taxon>Burkholderiales</taxon>
        <taxon>Burkholderiaceae</taxon>
        <taxon>Paraburkholderia</taxon>
    </lineage>
</organism>
<comment type="caution">
    <text evidence="6">The sequence shown here is derived from an EMBL/GenBank/DDBJ whole genome shotgun (WGS) entry which is preliminary data.</text>
</comment>
<dbReference type="AlphaFoldDB" id="A0A2A4ETU4"/>
<protein>
    <submittedName>
        <fullName evidence="6">LysR family transcriptional regulator</fullName>
    </submittedName>
</protein>
<dbReference type="PANTHER" id="PTHR30537:SF5">
    <property type="entry name" value="HTH-TYPE TRANSCRIPTIONAL ACTIVATOR TTDR-RELATED"/>
    <property type="match status" value="1"/>
</dbReference>
<dbReference type="Pfam" id="PF00126">
    <property type="entry name" value="HTH_1"/>
    <property type="match status" value="1"/>
</dbReference>
<dbReference type="OrthoDB" id="9810065at2"/>
<dbReference type="GO" id="GO:0003677">
    <property type="term" value="F:DNA binding"/>
    <property type="evidence" value="ECO:0007669"/>
    <property type="project" value="UniProtKB-KW"/>
</dbReference>
<keyword evidence="3" id="KW-0238">DNA-binding</keyword>
<dbReference type="Gene3D" id="1.10.10.10">
    <property type="entry name" value="Winged helix-like DNA-binding domain superfamily/Winged helix DNA-binding domain"/>
    <property type="match status" value="1"/>
</dbReference>
<dbReference type="InterPro" id="IPR005119">
    <property type="entry name" value="LysR_subst-bd"/>
</dbReference>
<evidence type="ECO:0000256" key="3">
    <source>
        <dbReference type="ARBA" id="ARBA00023125"/>
    </source>
</evidence>
<evidence type="ECO:0000313" key="6">
    <source>
        <dbReference type="EMBL" id="PCE24117.1"/>
    </source>
</evidence>
<dbReference type="FunFam" id="1.10.10.10:FF:000001">
    <property type="entry name" value="LysR family transcriptional regulator"/>
    <property type="match status" value="1"/>
</dbReference>
<name>A0A2A4ETU4_9BURK</name>
<dbReference type="InterPro" id="IPR000847">
    <property type="entry name" value="LysR_HTH_N"/>
</dbReference>
<dbReference type="InterPro" id="IPR036390">
    <property type="entry name" value="WH_DNA-bd_sf"/>
</dbReference>
<feature type="domain" description="HTH lysR-type" evidence="5">
    <location>
        <begin position="14"/>
        <end position="64"/>
    </location>
</feature>
<evidence type="ECO:0000259" key="5">
    <source>
        <dbReference type="PROSITE" id="PS50931"/>
    </source>
</evidence>
<dbReference type="CDD" id="cd08422">
    <property type="entry name" value="PBP2_CrgA_like"/>
    <property type="match status" value="1"/>
</dbReference>
<keyword evidence="4" id="KW-0804">Transcription</keyword>
<comment type="similarity">
    <text evidence="1">Belongs to the LysR transcriptional regulatory family.</text>
</comment>